<dbReference type="InParanoid" id="A0A151GMV8"/>
<reference evidence="2 3" key="1">
    <citation type="journal article" date="2016" name="Sci. Rep.">
        <title>Insights into Adaptations to a Near-Obligate Nematode Endoparasitic Lifestyle from the Finished Genome of Drechmeria coniospora.</title>
        <authorList>
            <person name="Zhang L."/>
            <person name="Zhou Z."/>
            <person name="Guo Q."/>
            <person name="Fokkens L."/>
            <person name="Miskei M."/>
            <person name="Pocsi I."/>
            <person name="Zhang W."/>
            <person name="Chen M."/>
            <person name="Wang L."/>
            <person name="Sun Y."/>
            <person name="Donzelli B.G."/>
            <person name="Gibson D.M."/>
            <person name="Nelson D.R."/>
            <person name="Luo J.G."/>
            <person name="Rep M."/>
            <person name="Liu H."/>
            <person name="Yang S."/>
            <person name="Wang J."/>
            <person name="Krasnoff S.B."/>
            <person name="Xu Y."/>
            <person name="Molnar I."/>
            <person name="Lin M."/>
        </authorList>
    </citation>
    <scope>NUCLEOTIDE SEQUENCE [LARGE SCALE GENOMIC DNA]</scope>
    <source>
        <strain evidence="2 3">ARSEF 6962</strain>
    </source>
</reference>
<organism evidence="2 3">
    <name type="scientific">Drechmeria coniospora</name>
    <name type="common">Nematophagous fungus</name>
    <name type="synonym">Meria coniospora</name>
    <dbReference type="NCBI Taxonomy" id="98403"/>
    <lineage>
        <taxon>Eukaryota</taxon>
        <taxon>Fungi</taxon>
        <taxon>Dikarya</taxon>
        <taxon>Ascomycota</taxon>
        <taxon>Pezizomycotina</taxon>
        <taxon>Sordariomycetes</taxon>
        <taxon>Hypocreomycetidae</taxon>
        <taxon>Hypocreales</taxon>
        <taxon>Ophiocordycipitaceae</taxon>
        <taxon>Drechmeria</taxon>
    </lineage>
</organism>
<feature type="signal peptide" evidence="1">
    <location>
        <begin position="1"/>
        <end position="17"/>
    </location>
</feature>
<feature type="chain" id="PRO_5007580809" evidence="1">
    <location>
        <begin position="18"/>
        <end position="106"/>
    </location>
</feature>
<dbReference type="RefSeq" id="XP_040657799.1">
    <property type="nucleotide sequence ID" value="XM_040802766.1"/>
</dbReference>
<gene>
    <name evidence="2" type="ORF">DCS_05463</name>
</gene>
<name>A0A151GMV8_DRECN</name>
<accession>A0A151GMV8</accession>
<sequence length="106" mass="11226">MQFFATVVTLFAALATASPLANSANAKRSQVEESEFENLQYALLDCVENNWQPATPEPETLGMIWSTDLVSSLGTEAQLQQAIDDCHGGVATGALKGLKPKNAAGN</sequence>
<proteinExistence type="predicted"/>
<keyword evidence="1" id="KW-0732">Signal</keyword>
<dbReference type="GeneID" id="63718106"/>
<comment type="caution">
    <text evidence="2">The sequence shown here is derived from an EMBL/GenBank/DDBJ whole genome shotgun (WGS) entry which is preliminary data.</text>
</comment>
<evidence type="ECO:0000256" key="1">
    <source>
        <dbReference type="SAM" id="SignalP"/>
    </source>
</evidence>
<protein>
    <submittedName>
        <fullName evidence="2">Uncharacterized protein</fullName>
    </submittedName>
</protein>
<dbReference type="EMBL" id="LAYC01000002">
    <property type="protein sequence ID" value="KYK58447.1"/>
    <property type="molecule type" value="Genomic_DNA"/>
</dbReference>
<evidence type="ECO:0000313" key="2">
    <source>
        <dbReference type="EMBL" id="KYK58447.1"/>
    </source>
</evidence>
<keyword evidence="3" id="KW-1185">Reference proteome</keyword>
<dbReference type="AlphaFoldDB" id="A0A151GMV8"/>
<evidence type="ECO:0000313" key="3">
    <source>
        <dbReference type="Proteomes" id="UP000076580"/>
    </source>
</evidence>
<dbReference type="Proteomes" id="UP000076580">
    <property type="component" value="Chromosome 02"/>
</dbReference>